<reference evidence="1" key="1">
    <citation type="submission" date="2025-05" db="UniProtKB">
        <authorList>
            <consortium name="Ensembl"/>
        </authorList>
    </citation>
    <scope>IDENTIFICATION</scope>
</reference>
<sequence length="74" mass="8208">MEKKEVEVSFPPRQVQVVALLPDLLVYNSHSLLRMLPSMETFNGVLLCVEITGEEQGCLWQSSLCAPFVNGATI</sequence>
<dbReference type="Ensembl" id="ENSCSRT00000001654.1">
    <property type="protein sequence ID" value="ENSCSRP00000001605.1"/>
    <property type="gene ID" value="ENSCSRG00000001283.1"/>
</dbReference>
<organism evidence="1 2">
    <name type="scientific">Chelydra serpentina</name>
    <name type="common">Snapping turtle</name>
    <name type="synonym">Testudo serpentina</name>
    <dbReference type="NCBI Taxonomy" id="8475"/>
    <lineage>
        <taxon>Eukaryota</taxon>
        <taxon>Metazoa</taxon>
        <taxon>Chordata</taxon>
        <taxon>Craniata</taxon>
        <taxon>Vertebrata</taxon>
        <taxon>Euteleostomi</taxon>
        <taxon>Archelosauria</taxon>
        <taxon>Testudinata</taxon>
        <taxon>Testudines</taxon>
        <taxon>Cryptodira</taxon>
        <taxon>Durocryptodira</taxon>
        <taxon>Americhelydia</taxon>
        <taxon>Chelydroidea</taxon>
        <taxon>Chelydridae</taxon>
        <taxon>Chelydra</taxon>
    </lineage>
</organism>
<name>A0A8C3RLE0_CHESE</name>
<evidence type="ECO:0000313" key="1">
    <source>
        <dbReference type="Ensembl" id="ENSCSRP00000001605.1"/>
    </source>
</evidence>
<dbReference type="Proteomes" id="UP000694403">
    <property type="component" value="Unplaced"/>
</dbReference>
<dbReference type="Ensembl" id="ENSCSRT00000010447.1">
    <property type="protein sequence ID" value="ENSCSRP00000010081.1"/>
    <property type="gene ID" value="ENSCSRG00000007540.1"/>
</dbReference>
<dbReference type="AlphaFoldDB" id="A0A8C3RLE0"/>
<keyword evidence="2" id="KW-1185">Reference proteome</keyword>
<protein>
    <submittedName>
        <fullName evidence="1">Uncharacterized protein</fullName>
    </submittedName>
</protein>
<proteinExistence type="predicted"/>
<evidence type="ECO:0000313" key="2">
    <source>
        <dbReference type="Proteomes" id="UP000694403"/>
    </source>
</evidence>
<accession>A0A8C3RLE0</accession>